<dbReference type="OrthoDB" id="689430at2759"/>
<gene>
    <name evidence="1" type="ORF">KFK09_020575</name>
</gene>
<dbReference type="AlphaFoldDB" id="A0A8T3ANK1"/>
<comment type="caution">
    <text evidence="1">The sequence shown here is derived from an EMBL/GenBank/DDBJ whole genome shotgun (WGS) entry which is preliminary data.</text>
</comment>
<evidence type="ECO:0000313" key="1">
    <source>
        <dbReference type="EMBL" id="KAI0497352.1"/>
    </source>
</evidence>
<sequence length="897" mass="102877">MDIGNNCIQRMNGEANQKATNKKEDAPNKIIELKFKSAQGEVVVENQDNLKMEKSECLSAKTFVTLDDSMKKVEAEIMKKNISISEATRKETCIEEGEIVEKEWDSIGLLDSPANDRMLMKQKAKKETSTESSGKKKGCWKVASVYASPKVVIRKHLWECLEKHYSVNDHMVVGGDFNCVLSQEEKRGGKKFIMSQGALDMKNFMTHNDLHEVKSMGPKYTWCNNKDGGGRIIEKLDRCLINSTALNAIHLAQVKHLSRLASDHCPILLEIYKPLESFCKEIRYEDVWSSYYGATALVKNVWNKKGDPEPANSLNLKFKRTLKALFFWSRTKFKNLNLIRDKLKEEILEIQEEEATRGLSTKKLQLLRFKVNELNVTFARLNSWSRQRAKAKWMELGDTNSSFFHAFANSRRNQNWINHIKKKDGSTTEVLAEIQDTFTDFFSQKWKFRDFLLEGLPNPVTTLGEDECKYLESEFTMRDMQEVLKNSGSNISPGLDAFLALPMFLSSLTLVPISILKEFDKMCRGFLWNKKNGNTGLHYASWEQLCKSKGDGGRGLYSAVSKVGPLHAKFAWDFLMKDSLLYNILRSKYGMNIWSEPVKSAISTTWKIITTGAVSLKNIVRWNISNGQTINWMLDAWVLDKSFSKWPTFINMLEPSDYSLCSFIVDGRWNLNLLQVFFGEPLLELIRKIAIITNCCSDQLELKTKNSGKSIAALSFEAKLDRKTEKNLWTWMKNLKLRPRIELFWWRLYNEALPSNAFLMKRKRCKLIHDGVEDSEIYIASNSLSFTSVSKFINIHSGNWDANQLKLSNSWHPPPPGWIKINVDAALKCNNMAGVGGVVRDDKGQFLLAFGAEFVHWDISQVELMAIYYLKNILKDWMFEYQGVMLEGDNSNIIKSL</sequence>
<organism evidence="1 2">
    <name type="scientific">Dendrobium nobile</name>
    <name type="common">Orchid</name>
    <dbReference type="NCBI Taxonomy" id="94219"/>
    <lineage>
        <taxon>Eukaryota</taxon>
        <taxon>Viridiplantae</taxon>
        <taxon>Streptophyta</taxon>
        <taxon>Embryophyta</taxon>
        <taxon>Tracheophyta</taxon>
        <taxon>Spermatophyta</taxon>
        <taxon>Magnoliopsida</taxon>
        <taxon>Liliopsida</taxon>
        <taxon>Asparagales</taxon>
        <taxon>Orchidaceae</taxon>
        <taxon>Epidendroideae</taxon>
        <taxon>Malaxideae</taxon>
        <taxon>Dendrobiinae</taxon>
        <taxon>Dendrobium</taxon>
    </lineage>
</organism>
<dbReference type="Gene3D" id="3.60.10.10">
    <property type="entry name" value="Endonuclease/exonuclease/phosphatase"/>
    <property type="match status" value="1"/>
</dbReference>
<proteinExistence type="predicted"/>
<dbReference type="InterPro" id="IPR036691">
    <property type="entry name" value="Endo/exonu/phosph_ase_sf"/>
</dbReference>
<dbReference type="SUPFAM" id="SSF56219">
    <property type="entry name" value="DNase I-like"/>
    <property type="match status" value="1"/>
</dbReference>
<name>A0A8T3ANK1_DENNO</name>
<evidence type="ECO:0000313" key="2">
    <source>
        <dbReference type="Proteomes" id="UP000829196"/>
    </source>
</evidence>
<protein>
    <recommendedName>
        <fullName evidence="3">RNase H type-1 domain-containing protein</fullName>
    </recommendedName>
</protein>
<dbReference type="EMBL" id="JAGYWB010000015">
    <property type="protein sequence ID" value="KAI0497352.1"/>
    <property type="molecule type" value="Genomic_DNA"/>
</dbReference>
<dbReference type="PANTHER" id="PTHR33710:SF77">
    <property type="entry name" value="DNASE I-LIKE SUPERFAMILY PROTEIN"/>
    <property type="match status" value="1"/>
</dbReference>
<dbReference type="Proteomes" id="UP000829196">
    <property type="component" value="Unassembled WGS sequence"/>
</dbReference>
<accession>A0A8T3ANK1</accession>
<reference evidence="1" key="1">
    <citation type="journal article" date="2022" name="Front. Genet.">
        <title>Chromosome-Scale Assembly of the Dendrobium nobile Genome Provides Insights Into the Molecular Mechanism of the Biosynthesis of the Medicinal Active Ingredient of Dendrobium.</title>
        <authorList>
            <person name="Xu Q."/>
            <person name="Niu S.-C."/>
            <person name="Li K.-L."/>
            <person name="Zheng P.-J."/>
            <person name="Zhang X.-J."/>
            <person name="Jia Y."/>
            <person name="Liu Y."/>
            <person name="Niu Y.-X."/>
            <person name="Yu L.-H."/>
            <person name="Chen D.-F."/>
            <person name="Zhang G.-Q."/>
        </authorList>
    </citation>
    <scope>NUCLEOTIDE SEQUENCE</scope>
    <source>
        <tissue evidence="1">Leaf</tissue>
    </source>
</reference>
<keyword evidence="2" id="KW-1185">Reference proteome</keyword>
<evidence type="ECO:0008006" key="3">
    <source>
        <dbReference type="Google" id="ProtNLM"/>
    </source>
</evidence>
<dbReference type="PANTHER" id="PTHR33710">
    <property type="entry name" value="BNAC02G09200D PROTEIN"/>
    <property type="match status" value="1"/>
</dbReference>